<comment type="caution">
    <text evidence="5">The sequence shown here is derived from an EMBL/GenBank/DDBJ whole genome shotgun (WGS) entry which is preliminary data.</text>
</comment>
<comment type="similarity">
    <text evidence="1">Belongs to the Gfa family.</text>
</comment>
<evidence type="ECO:0000259" key="4">
    <source>
        <dbReference type="PROSITE" id="PS51891"/>
    </source>
</evidence>
<evidence type="ECO:0000313" key="6">
    <source>
        <dbReference type="Proteomes" id="UP000239899"/>
    </source>
</evidence>
<dbReference type="AlphaFoldDB" id="A0A2P6TDM2"/>
<gene>
    <name evidence="5" type="ORF">C2E21_8877</name>
</gene>
<dbReference type="InterPro" id="IPR052355">
    <property type="entry name" value="CENP-V-like"/>
</dbReference>
<sequence length="157" mass="16840">MQNEMITHSGQCHCGAVRFEFDAAPDLVAWDCDCSICAMKRNTHCIVPEGDFRLLQGEEELSCYQFNTMTAKHLFCKRCGICPFYRPRSNPDGYAVTIYCITSPTVRSMEVKKIAGSNWEAAVAESGIRGLSKPRQQAAAAAAGAEGAAAAAGAAPA</sequence>
<evidence type="ECO:0000256" key="1">
    <source>
        <dbReference type="ARBA" id="ARBA00005495"/>
    </source>
</evidence>
<dbReference type="InterPro" id="IPR011057">
    <property type="entry name" value="Mss4-like_sf"/>
</dbReference>
<dbReference type="OrthoDB" id="2993351at2759"/>
<accession>A0A2P6TDM2</accession>
<keyword evidence="2" id="KW-0479">Metal-binding</keyword>
<dbReference type="PROSITE" id="PS51891">
    <property type="entry name" value="CENP_V_GFA"/>
    <property type="match status" value="1"/>
</dbReference>
<keyword evidence="3" id="KW-0862">Zinc</keyword>
<dbReference type="PANTHER" id="PTHR28620">
    <property type="entry name" value="CENTROMERE PROTEIN V"/>
    <property type="match status" value="1"/>
</dbReference>
<dbReference type="Proteomes" id="UP000239899">
    <property type="component" value="Unassembled WGS sequence"/>
</dbReference>
<reference evidence="5 6" key="1">
    <citation type="journal article" date="2018" name="Plant J.">
        <title>Genome sequences of Chlorella sorokiniana UTEX 1602 and Micractinium conductrix SAG 241.80: implications to maltose excretion by a green alga.</title>
        <authorList>
            <person name="Arriola M.B."/>
            <person name="Velmurugan N."/>
            <person name="Zhang Y."/>
            <person name="Plunkett M.H."/>
            <person name="Hondzo H."/>
            <person name="Barney B.M."/>
        </authorList>
    </citation>
    <scope>NUCLEOTIDE SEQUENCE [LARGE SCALE GENOMIC DNA]</scope>
    <source>
        <strain evidence="6">UTEX 1602</strain>
    </source>
</reference>
<dbReference type="PANTHER" id="PTHR28620:SF1">
    <property type="entry name" value="CENP-V_GFA DOMAIN-CONTAINING PROTEIN"/>
    <property type="match status" value="1"/>
</dbReference>
<evidence type="ECO:0000256" key="2">
    <source>
        <dbReference type="ARBA" id="ARBA00022723"/>
    </source>
</evidence>
<proteinExistence type="inferred from homology"/>
<organism evidence="5 6">
    <name type="scientific">Chlorella sorokiniana</name>
    <name type="common">Freshwater green alga</name>
    <dbReference type="NCBI Taxonomy" id="3076"/>
    <lineage>
        <taxon>Eukaryota</taxon>
        <taxon>Viridiplantae</taxon>
        <taxon>Chlorophyta</taxon>
        <taxon>core chlorophytes</taxon>
        <taxon>Trebouxiophyceae</taxon>
        <taxon>Chlorellales</taxon>
        <taxon>Chlorellaceae</taxon>
        <taxon>Chlorella clade</taxon>
        <taxon>Chlorella</taxon>
    </lineage>
</organism>
<feature type="domain" description="CENP-V/GFA" evidence="4">
    <location>
        <begin position="8"/>
        <end position="120"/>
    </location>
</feature>
<dbReference type="Gene3D" id="2.170.150.70">
    <property type="match status" value="1"/>
</dbReference>
<dbReference type="EMBL" id="LHPG02000022">
    <property type="protein sequence ID" value="PRW20748.1"/>
    <property type="molecule type" value="Genomic_DNA"/>
</dbReference>
<name>A0A2P6TDM2_CHLSO</name>
<protein>
    <submittedName>
        <fullName evidence="5">Centromere V</fullName>
    </submittedName>
</protein>
<keyword evidence="6" id="KW-1185">Reference proteome</keyword>
<dbReference type="InterPro" id="IPR006913">
    <property type="entry name" value="CENP-V/GFA"/>
</dbReference>
<evidence type="ECO:0000256" key="3">
    <source>
        <dbReference type="ARBA" id="ARBA00022833"/>
    </source>
</evidence>
<evidence type="ECO:0000313" key="5">
    <source>
        <dbReference type="EMBL" id="PRW20748.1"/>
    </source>
</evidence>
<dbReference type="Pfam" id="PF04828">
    <property type="entry name" value="GFA"/>
    <property type="match status" value="1"/>
</dbReference>
<dbReference type="SUPFAM" id="SSF51316">
    <property type="entry name" value="Mss4-like"/>
    <property type="match status" value="1"/>
</dbReference>
<dbReference type="STRING" id="3076.A0A2P6TDM2"/>
<dbReference type="GO" id="GO:0046872">
    <property type="term" value="F:metal ion binding"/>
    <property type="evidence" value="ECO:0007669"/>
    <property type="project" value="UniProtKB-KW"/>
</dbReference>
<dbReference type="GO" id="GO:0016846">
    <property type="term" value="F:carbon-sulfur lyase activity"/>
    <property type="evidence" value="ECO:0007669"/>
    <property type="project" value="InterPro"/>
</dbReference>